<name>A0ABR2N0V6_9ASPA</name>
<dbReference type="EMBL" id="JBBWWR010000002">
    <property type="protein sequence ID" value="KAK8970080.1"/>
    <property type="molecule type" value="Genomic_DNA"/>
</dbReference>
<evidence type="ECO:0000313" key="2">
    <source>
        <dbReference type="EMBL" id="KAK8970080.1"/>
    </source>
</evidence>
<comment type="caution">
    <text evidence="2">The sequence shown here is derived from an EMBL/GenBank/DDBJ whole genome shotgun (WGS) entry which is preliminary data.</text>
</comment>
<proteinExistence type="predicted"/>
<evidence type="ECO:0000313" key="3">
    <source>
        <dbReference type="Proteomes" id="UP001412067"/>
    </source>
</evidence>
<sequence length="260" mass="28840">MGLLNQRIQPKRKVSVEDDVRSSPSKRISISPNQLKAPPPDHSSRSPCSKSDVSGGVTGDTPLTASPSQEWRTPIVLSDLDSSGCRLSSTDVKLNESSSDSQTELLNHRIRSIDDFGDLHENVSCSTDTVGVNPQPVECGRSSTATESILDKVEGLGAHISLQESVPVLQNGLVEELELKKQRSEAALLSDKFSSELLFDELEWQVVKDSLLWQEGYWCLFRTLACGFTDKSYKKIRPYFGKVVYLHEVREMRSALLSED</sequence>
<evidence type="ECO:0000256" key="1">
    <source>
        <dbReference type="SAM" id="MobiDB-lite"/>
    </source>
</evidence>
<keyword evidence="3" id="KW-1185">Reference proteome</keyword>
<dbReference type="Proteomes" id="UP001412067">
    <property type="component" value="Unassembled WGS sequence"/>
</dbReference>
<feature type="compositionally biased region" description="Low complexity" evidence="1">
    <location>
        <begin position="22"/>
        <end position="32"/>
    </location>
</feature>
<protein>
    <submittedName>
        <fullName evidence="2">Uncharacterized protein</fullName>
    </submittedName>
</protein>
<feature type="region of interest" description="Disordered" evidence="1">
    <location>
        <begin position="1"/>
        <end position="72"/>
    </location>
</feature>
<organism evidence="2 3">
    <name type="scientific">Platanthera guangdongensis</name>
    <dbReference type="NCBI Taxonomy" id="2320717"/>
    <lineage>
        <taxon>Eukaryota</taxon>
        <taxon>Viridiplantae</taxon>
        <taxon>Streptophyta</taxon>
        <taxon>Embryophyta</taxon>
        <taxon>Tracheophyta</taxon>
        <taxon>Spermatophyta</taxon>
        <taxon>Magnoliopsida</taxon>
        <taxon>Liliopsida</taxon>
        <taxon>Asparagales</taxon>
        <taxon>Orchidaceae</taxon>
        <taxon>Orchidoideae</taxon>
        <taxon>Orchideae</taxon>
        <taxon>Orchidinae</taxon>
        <taxon>Platanthera</taxon>
    </lineage>
</organism>
<gene>
    <name evidence="2" type="ORF">KSP40_PGU008049</name>
</gene>
<reference evidence="2 3" key="1">
    <citation type="journal article" date="2022" name="Nat. Plants">
        <title>Genomes of leafy and leafless Platanthera orchids illuminate the evolution of mycoheterotrophy.</title>
        <authorList>
            <person name="Li M.H."/>
            <person name="Liu K.W."/>
            <person name="Li Z."/>
            <person name="Lu H.C."/>
            <person name="Ye Q.L."/>
            <person name="Zhang D."/>
            <person name="Wang J.Y."/>
            <person name="Li Y.F."/>
            <person name="Zhong Z.M."/>
            <person name="Liu X."/>
            <person name="Yu X."/>
            <person name="Liu D.K."/>
            <person name="Tu X.D."/>
            <person name="Liu B."/>
            <person name="Hao Y."/>
            <person name="Liao X.Y."/>
            <person name="Jiang Y.T."/>
            <person name="Sun W.H."/>
            <person name="Chen J."/>
            <person name="Chen Y.Q."/>
            <person name="Ai Y."/>
            <person name="Zhai J.W."/>
            <person name="Wu S.S."/>
            <person name="Zhou Z."/>
            <person name="Hsiao Y.Y."/>
            <person name="Wu W.L."/>
            <person name="Chen Y.Y."/>
            <person name="Lin Y.F."/>
            <person name="Hsu J.L."/>
            <person name="Li C.Y."/>
            <person name="Wang Z.W."/>
            <person name="Zhao X."/>
            <person name="Zhong W.Y."/>
            <person name="Ma X.K."/>
            <person name="Ma L."/>
            <person name="Huang J."/>
            <person name="Chen G.Z."/>
            <person name="Huang M.Z."/>
            <person name="Huang L."/>
            <person name="Peng D.H."/>
            <person name="Luo Y.B."/>
            <person name="Zou S.Q."/>
            <person name="Chen S.P."/>
            <person name="Lan S."/>
            <person name="Tsai W.C."/>
            <person name="Van de Peer Y."/>
            <person name="Liu Z.J."/>
        </authorList>
    </citation>
    <scope>NUCLEOTIDE SEQUENCE [LARGE SCALE GENOMIC DNA]</scope>
    <source>
        <strain evidence="2">Lor288</strain>
    </source>
</reference>
<accession>A0ABR2N0V6</accession>
<feature type="compositionally biased region" description="Polar residues" evidence="1">
    <location>
        <begin position="61"/>
        <end position="71"/>
    </location>
</feature>